<keyword evidence="2" id="KW-0503">Monooxygenase</keyword>
<evidence type="ECO:0000256" key="2">
    <source>
        <dbReference type="ARBA" id="ARBA00023033"/>
    </source>
</evidence>
<evidence type="ECO:0000256" key="1">
    <source>
        <dbReference type="ARBA" id="ARBA00023002"/>
    </source>
</evidence>
<dbReference type="PANTHER" id="PTHR45934:SF20">
    <property type="entry name" value="MONOOXYGENASE 2-RELATED"/>
    <property type="match status" value="1"/>
</dbReference>
<evidence type="ECO:0000259" key="4">
    <source>
        <dbReference type="Pfam" id="PF01494"/>
    </source>
</evidence>
<comment type="caution">
    <text evidence="5">The sequence shown here is derived from an EMBL/GenBank/DDBJ whole genome shotgun (WGS) entry which is preliminary data.</text>
</comment>
<name>A0AAW1Y7J9_RUBAR</name>
<accession>A0AAW1Y7J9</accession>
<dbReference type="GO" id="GO:0071949">
    <property type="term" value="F:FAD binding"/>
    <property type="evidence" value="ECO:0007669"/>
    <property type="project" value="InterPro"/>
</dbReference>
<dbReference type="PANTHER" id="PTHR45934">
    <property type="entry name" value="FAD/NAD(P)-BINDING OXIDOREDUCTASE FAMILY PROTEIN"/>
    <property type="match status" value="1"/>
</dbReference>
<keyword evidence="6" id="KW-1185">Reference proteome</keyword>
<dbReference type="EMBL" id="JBEDUW010000002">
    <property type="protein sequence ID" value="KAK9944189.1"/>
    <property type="molecule type" value="Genomic_DNA"/>
</dbReference>
<dbReference type="AlphaFoldDB" id="A0AAW1Y7J9"/>
<dbReference type="Proteomes" id="UP001457282">
    <property type="component" value="Unassembled WGS sequence"/>
</dbReference>
<feature type="domain" description="FAD-binding" evidence="4">
    <location>
        <begin position="40"/>
        <end position="84"/>
    </location>
</feature>
<keyword evidence="1" id="KW-0560">Oxidoreductase</keyword>
<proteinExistence type="inferred from homology"/>
<evidence type="ECO:0000313" key="6">
    <source>
        <dbReference type="Proteomes" id="UP001457282"/>
    </source>
</evidence>
<organism evidence="5 6">
    <name type="scientific">Rubus argutus</name>
    <name type="common">Southern blackberry</name>
    <dbReference type="NCBI Taxonomy" id="59490"/>
    <lineage>
        <taxon>Eukaryota</taxon>
        <taxon>Viridiplantae</taxon>
        <taxon>Streptophyta</taxon>
        <taxon>Embryophyta</taxon>
        <taxon>Tracheophyta</taxon>
        <taxon>Spermatophyta</taxon>
        <taxon>Magnoliopsida</taxon>
        <taxon>eudicotyledons</taxon>
        <taxon>Gunneridae</taxon>
        <taxon>Pentapetalae</taxon>
        <taxon>rosids</taxon>
        <taxon>fabids</taxon>
        <taxon>Rosales</taxon>
        <taxon>Rosaceae</taxon>
        <taxon>Rosoideae</taxon>
        <taxon>Rosoideae incertae sedis</taxon>
        <taxon>Rubus</taxon>
    </lineage>
</organism>
<protein>
    <recommendedName>
        <fullName evidence="4">FAD-binding domain-containing protein</fullName>
    </recommendedName>
</protein>
<dbReference type="InterPro" id="IPR036188">
    <property type="entry name" value="FAD/NAD-bd_sf"/>
</dbReference>
<gene>
    <name evidence="5" type="ORF">M0R45_009767</name>
</gene>
<sequence length="171" mass="19245">MLSKLGKVPDEVRAVMENSELDAFRCSHVRYRPAWELLWGNISKGSVCVAGDALHPMVPDIGQGGCAALEDGVVLARCLGEALLKNKKQEIKGKGEEGKEEYKRIEMGLNKYARERKWRCIDLTFTAYAVSFIQESEGKIMAFLRNKFFSPILARLLFKKADFDCGKLRSP</sequence>
<dbReference type="GO" id="GO:0004497">
    <property type="term" value="F:monooxygenase activity"/>
    <property type="evidence" value="ECO:0007669"/>
    <property type="project" value="UniProtKB-KW"/>
</dbReference>
<dbReference type="Pfam" id="PF01494">
    <property type="entry name" value="FAD_binding_3"/>
    <property type="match status" value="1"/>
</dbReference>
<reference evidence="5 6" key="1">
    <citation type="journal article" date="2023" name="G3 (Bethesda)">
        <title>A chromosome-length genome assembly and annotation of blackberry (Rubus argutus, cv. 'Hillquist').</title>
        <authorList>
            <person name="Bruna T."/>
            <person name="Aryal R."/>
            <person name="Dudchenko O."/>
            <person name="Sargent D.J."/>
            <person name="Mead D."/>
            <person name="Buti M."/>
            <person name="Cavallini A."/>
            <person name="Hytonen T."/>
            <person name="Andres J."/>
            <person name="Pham M."/>
            <person name="Weisz D."/>
            <person name="Mascagni F."/>
            <person name="Usai G."/>
            <person name="Natali L."/>
            <person name="Bassil N."/>
            <person name="Fernandez G.E."/>
            <person name="Lomsadze A."/>
            <person name="Armour M."/>
            <person name="Olukolu B."/>
            <person name="Poorten T."/>
            <person name="Britton C."/>
            <person name="Davik J."/>
            <person name="Ashrafi H."/>
            <person name="Aiden E.L."/>
            <person name="Borodovsky M."/>
            <person name="Worthington M."/>
        </authorList>
    </citation>
    <scope>NUCLEOTIDE SEQUENCE [LARGE SCALE GENOMIC DNA]</scope>
    <source>
        <strain evidence="5">PI 553951</strain>
    </source>
</reference>
<dbReference type="Gene3D" id="3.50.50.60">
    <property type="entry name" value="FAD/NAD(P)-binding domain"/>
    <property type="match status" value="1"/>
</dbReference>
<evidence type="ECO:0000313" key="5">
    <source>
        <dbReference type="EMBL" id="KAK9944189.1"/>
    </source>
</evidence>
<evidence type="ECO:0000256" key="3">
    <source>
        <dbReference type="ARBA" id="ARBA00024018"/>
    </source>
</evidence>
<dbReference type="InterPro" id="IPR044560">
    <property type="entry name" value="MOase"/>
</dbReference>
<comment type="similarity">
    <text evidence="3">Belongs to the 3-hydroxybenzoate 6-hydroxylase family.</text>
</comment>
<dbReference type="InterPro" id="IPR002938">
    <property type="entry name" value="FAD-bd"/>
</dbReference>
<dbReference type="SUPFAM" id="SSF51905">
    <property type="entry name" value="FAD/NAD(P)-binding domain"/>
    <property type="match status" value="1"/>
</dbReference>